<evidence type="ECO:0000256" key="1">
    <source>
        <dbReference type="SAM" id="Phobius"/>
    </source>
</evidence>
<dbReference type="AlphaFoldDB" id="A0A812WED4"/>
<proteinExistence type="predicted"/>
<protein>
    <submittedName>
        <fullName evidence="2">RPS6 protein</fullName>
    </submittedName>
</protein>
<accession>A0A812WED4</accession>
<feature type="transmembrane region" description="Helical" evidence="1">
    <location>
        <begin position="545"/>
        <end position="562"/>
    </location>
</feature>
<comment type="caution">
    <text evidence="2">The sequence shown here is derived from an EMBL/GenBank/DDBJ whole genome shotgun (WGS) entry which is preliminary data.</text>
</comment>
<feature type="transmembrane region" description="Helical" evidence="1">
    <location>
        <begin position="469"/>
        <end position="489"/>
    </location>
</feature>
<keyword evidence="1" id="KW-1133">Transmembrane helix</keyword>
<feature type="transmembrane region" description="Helical" evidence="1">
    <location>
        <begin position="600"/>
        <end position="618"/>
    </location>
</feature>
<feature type="transmembrane region" description="Helical" evidence="1">
    <location>
        <begin position="569"/>
        <end position="588"/>
    </location>
</feature>
<feature type="transmembrane region" description="Helical" evidence="1">
    <location>
        <begin position="442"/>
        <end position="463"/>
    </location>
</feature>
<evidence type="ECO:0000313" key="2">
    <source>
        <dbReference type="EMBL" id="CAE7668167.1"/>
    </source>
</evidence>
<evidence type="ECO:0000313" key="3">
    <source>
        <dbReference type="Proteomes" id="UP000649617"/>
    </source>
</evidence>
<keyword evidence="3" id="KW-1185">Reference proteome</keyword>
<feature type="transmembrane region" description="Helical" evidence="1">
    <location>
        <begin position="521"/>
        <end position="539"/>
    </location>
</feature>
<sequence length="779" mass="85355">SNASSCIALVTGPQAWGFNTMLQQAAFHNMPIAFASAKSAELYEQINRDLKSLTFWWTPDTTFSDPQPSLVIMPPHDAAEWRQGIYKTGLRAQPLQKWASFAFSRVASRANSLVQNVDIVESDMQELISMYLSGSHSRYEAACEWIRLHSNRWEAWVPAKTECNVGEGLVASNGDFVSSKVSADECGTCPPGSTECVLCRLGEFANASGMSSCFACGNETGQQGLWTTSQEAVTNAGSQIIQVQGATSSAFCACAAQSFLLQGRCHPCTDGATCIGDNRLRLWPGYFSSVEAPHEIYKCEQPNACPGGLPGTCSQGRGVGSVACEACLHGLRSDADGSCKPCNDHDYLLLLLLATLVVLGVAVLYCSLLKKGQANRNRHFLVAVQGLSQLLTIVQMLAVIRRFKIAWGEPFATVLVYVEVLSFDLEMLSLSCLAAMGPLQLFAFRVLMIPGIMTSALLIHMTYHAYLRARGFACLMPALFITVCSWLIVAELPKRLARSDTAFFEAISFLIVRFRPGAESFCILLLIRNVLVALSPILATQASKIFMMTWSLYVNLVLVAAFQPWRFMVCNILDIALILGLLVILDLGSVSIDDGGPRRSAAVETVFLSLMLFVQRIFPNSGQKGKRFKFFLCHHKCAAGSIARLFKMELEKQLPGTETFIDCDDFNDLARLFSYVAQDTETFVILGTAGIFSQKWRIGEMVAARVGAVPTVLLAWDKVSIPIETGYFHQLSHANVLNELAKFGISMADTGLLLRKVDKATITRVQKNNPKPLSLNPKP</sequence>
<name>A0A812WED4_SYMPI</name>
<dbReference type="OrthoDB" id="439917at2759"/>
<dbReference type="Proteomes" id="UP000649617">
    <property type="component" value="Unassembled WGS sequence"/>
</dbReference>
<organism evidence="2 3">
    <name type="scientific">Symbiodinium pilosum</name>
    <name type="common">Dinoflagellate</name>
    <dbReference type="NCBI Taxonomy" id="2952"/>
    <lineage>
        <taxon>Eukaryota</taxon>
        <taxon>Sar</taxon>
        <taxon>Alveolata</taxon>
        <taxon>Dinophyceae</taxon>
        <taxon>Suessiales</taxon>
        <taxon>Symbiodiniaceae</taxon>
        <taxon>Symbiodinium</taxon>
    </lineage>
</organism>
<keyword evidence="1" id="KW-0812">Transmembrane</keyword>
<feature type="non-terminal residue" evidence="2">
    <location>
        <position position="779"/>
    </location>
</feature>
<feature type="transmembrane region" description="Helical" evidence="1">
    <location>
        <begin position="347"/>
        <end position="368"/>
    </location>
</feature>
<reference evidence="2" key="1">
    <citation type="submission" date="2021-02" db="EMBL/GenBank/DDBJ databases">
        <authorList>
            <person name="Dougan E. K."/>
            <person name="Rhodes N."/>
            <person name="Thang M."/>
            <person name="Chan C."/>
        </authorList>
    </citation>
    <scope>NUCLEOTIDE SEQUENCE</scope>
</reference>
<keyword evidence="1" id="KW-0472">Membrane</keyword>
<gene>
    <name evidence="2" type="primary">RPS6</name>
    <name evidence="2" type="ORF">SPIL2461_LOCUS18352</name>
</gene>
<dbReference type="EMBL" id="CAJNIZ010043757">
    <property type="protein sequence ID" value="CAE7668167.1"/>
    <property type="molecule type" value="Genomic_DNA"/>
</dbReference>